<evidence type="ECO:0000259" key="1">
    <source>
        <dbReference type="Pfam" id="PF02464"/>
    </source>
</evidence>
<dbReference type="EMBL" id="CP073720">
    <property type="protein sequence ID" value="UWP84206.1"/>
    <property type="molecule type" value="Genomic_DNA"/>
</dbReference>
<evidence type="ECO:0000313" key="2">
    <source>
        <dbReference type="EMBL" id="UWP84206.1"/>
    </source>
</evidence>
<name>A0ABY5W818_9ACTN</name>
<dbReference type="Pfam" id="PF02464">
    <property type="entry name" value="CinA"/>
    <property type="match status" value="1"/>
</dbReference>
<sequence>MNGATISPASGPPAILDELVARGETLAVAESLTGGLLAAAFVEVPGASRAFRGGIVAYATDLKATLLGVPTPLLDAHGPVDASVAAALAAGARERCGADWALATTGVAGPDPQAGQPVGRVYVAVVGPPLAHGDPERVEVREFTLAGDRPAIRRGTVDAAVALLAEALAITLTPR</sequence>
<dbReference type="NCBIfam" id="TIGR00199">
    <property type="entry name" value="PncC_domain"/>
    <property type="match status" value="1"/>
</dbReference>
<gene>
    <name evidence="2" type="ORF">Dfulv_08195</name>
</gene>
<accession>A0ABY5W818</accession>
<dbReference type="Gene3D" id="3.90.950.20">
    <property type="entry name" value="CinA-like"/>
    <property type="match status" value="1"/>
</dbReference>
<dbReference type="InterPro" id="IPR036653">
    <property type="entry name" value="CinA-like_C"/>
</dbReference>
<evidence type="ECO:0000313" key="3">
    <source>
        <dbReference type="Proteomes" id="UP001059617"/>
    </source>
</evidence>
<dbReference type="SUPFAM" id="SSF142433">
    <property type="entry name" value="CinA-like"/>
    <property type="match status" value="1"/>
</dbReference>
<feature type="domain" description="CinA C-terminal" evidence="1">
    <location>
        <begin position="15"/>
        <end position="167"/>
    </location>
</feature>
<reference evidence="2" key="2">
    <citation type="submission" date="2022-09" db="EMBL/GenBank/DDBJ databases">
        <title>Biosynthetic gene clusters of Dactylosporangioum fulvum.</title>
        <authorList>
            <person name="Caradec T."/>
        </authorList>
    </citation>
    <scope>NUCLEOTIDE SEQUENCE</scope>
    <source>
        <strain evidence="2">NRRL B-16292</strain>
    </source>
</reference>
<dbReference type="RefSeq" id="WP_259862037.1">
    <property type="nucleotide sequence ID" value="NZ_BAAAST010000117.1"/>
</dbReference>
<protein>
    <submittedName>
        <fullName evidence="2">CinA family protein</fullName>
    </submittedName>
</protein>
<proteinExistence type="predicted"/>
<organism evidence="2 3">
    <name type="scientific">Dactylosporangium fulvum</name>
    <dbReference type="NCBI Taxonomy" id="53359"/>
    <lineage>
        <taxon>Bacteria</taxon>
        <taxon>Bacillati</taxon>
        <taxon>Actinomycetota</taxon>
        <taxon>Actinomycetes</taxon>
        <taxon>Micromonosporales</taxon>
        <taxon>Micromonosporaceae</taxon>
        <taxon>Dactylosporangium</taxon>
    </lineage>
</organism>
<reference evidence="2" key="1">
    <citation type="submission" date="2021-04" db="EMBL/GenBank/DDBJ databases">
        <authorList>
            <person name="Hartkoorn R.C."/>
            <person name="Beaudoing E."/>
            <person name="Hot D."/>
        </authorList>
    </citation>
    <scope>NUCLEOTIDE SEQUENCE</scope>
    <source>
        <strain evidence="2">NRRL B-16292</strain>
    </source>
</reference>
<keyword evidence="3" id="KW-1185">Reference proteome</keyword>
<dbReference type="Proteomes" id="UP001059617">
    <property type="component" value="Chromosome"/>
</dbReference>
<dbReference type="InterPro" id="IPR008136">
    <property type="entry name" value="CinA_C"/>
</dbReference>